<evidence type="ECO:0000313" key="4">
    <source>
        <dbReference type="Proteomes" id="UP000605986"/>
    </source>
</evidence>
<keyword evidence="4" id="KW-1185">Reference proteome</keyword>
<dbReference type="Pfam" id="PF24883">
    <property type="entry name" value="NPHP3_N"/>
    <property type="match status" value="1"/>
</dbReference>
<keyword evidence="1" id="KW-0677">Repeat</keyword>
<gene>
    <name evidence="3" type="ORF">F53441_11541</name>
</gene>
<accession>A0A8H4K3V5</accession>
<evidence type="ECO:0000259" key="2">
    <source>
        <dbReference type="Pfam" id="PF24883"/>
    </source>
</evidence>
<proteinExistence type="predicted"/>
<name>A0A8H4K3V5_9HYPO</name>
<evidence type="ECO:0000313" key="3">
    <source>
        <dbReference type="EMBL" id="KAF4443142.1"/>
    </source>
</evidence>
<dbReference type="OrthoDB" id="443402at2759"/>
<dbReference type="PANTHER" id="PTHR10039:SF5">
    <property type="entry name" value="NACHT DOMAIN-CONTAINING PROTEIN"/>
    <property type="match status" value="1"/>
</dbReference>
<dbReference type="EMBL" id="JAADJG010000582">
    <property type="protein sequence ID" value="KAF4443142.1"/>
    <property type="molecule type" value="Genomic_DNA"/>
</dbReference>
<dbReference type="Proteomes" id="UP000605986">
    <property type="component" value="Unassembled WGS sequence"/>
</dbReference>
<dbReference type="PANTHER" id="PTHR10039">
    <property type="entry name" value="AMELOGENIN"/>
    <property type="match status" value="1"/>
</dbReference>
<protein>
    <submittedName>
        <fullName evidence="3">Ent-kaurene oxidase</fullName>
    </submittedName>
</protein>
<evidence type="ECO:0000256" key="1">
    <source>
        <dbReference type="ARBA" id="ARBA00022737"/>
    </source>
</evidence>
<comment type="caution">
    <text evidence="3">The sequence shown here is derived from an EMBL/GenBank/DDBJ whole genome shotgun (WGS) entry which is preliminary data.</text>
</comment>
<dbReference type="SUPFAM" id="SSF52540">
    <property type="entry name" value="P-loop containing nucleoside triphosphate hydrolases"/>
    <property type="match status" value="1"/>
</dbReference>
<dbReference type="InterPro" id="IPR027417">
    <property type="entry name" value="P-loop_NTPase"/>
</dbReference>
<dbReference type="InterPro" id="IPR056884">
    <property type="entry name" value="NPHP3-like_N"/>
</dbReference>
<organism evidence="3 4">
    <name type="scientific">Fusarium austroafricanum</name>
    <dbReference type="NCBI Taxonomy" id="2364996"/>
    <lineage>
        <taxon>Eukaryota</taxon>
        <taxon>Fungi</taxon>
        <taxon>Dikarya</taxon>
        <taxon>Ascomycota</taxon>
        <taxon>Pezizomycotina</taxon>
        <taxon>Sordariomycetes</taxon>
        <taxon>Hypocreomycetidae</taxon>
        <taxon>Hypocreales</taxon>
        <taxon>Nectriaceae</taxon>
        <taxon>Fusarium</taxon>
        <taxon>Fusarium concolor species complex</taxon>
    </lineage>
</organism>
<sequence length="936" mass="106918">MDPITAFQVAGTVITFVEFGRSLLTEAREVYKSPSGTTSKVIQLDSIANDLAAAGDQVSASLAKSTPSSQATSDQTLLRLCGQCTSIKGELQKALGNLQARGDTKFNYAISSVATAFKAIWSQSKINDLDERLRRIQSEMTMAVLISLWEEEKVHGKTQEHLLNDQIEKVKATVNRTDEKIDNLMQDLLQTSANSVNASNKRSLLFRELWKMDWRPDRDLINEDKQTTDLIEGDIINSLWFQSIESRDKSISDTYKSTYEWIFDQDSETRFTNWLRGNDNPVYWITGKAGSGKSTLMKYVAHHPTTMSHLQHWAGDSPILFTHFYFWEATTETLQHSREGLMRTILWHCFRARPDLIAKATPRRWAAYNALRGWEGSAPDWTWDELQETFQNLASMNSSSFKLVMFLDGLDEFDGDPEVLVDWMKDVVKKFNIKICVGSRPWTSFSDAFNQYPSLAMQFLTKPDIEAYINGHFETSPAFREWQALSPEGAEGLRQQVSTKADGVFLWVYLVVRELMPALAKGKSLPELHAILKDLPVDIIKLYSKIYKGLDPDDVKTAARYFTLRLTSLSPFTSRTLWLIEEGTMAIPQNPLQSNSGSDPLRDILRRRLNSFTRGMMELSKNGSIEFHHRSVREWLLLEDVSPLIAASLPLDFNANLLLLKAHIDSLRGDGFRLMFVEQATNSSFFTFWSAIAIAFYYATGLSESPNMTPALILQLDKFKVLLDLQAKLLCKDEPNFAGLEERASNFNDRKSRFLRPITSAILGRQIIRQVESEFERKEQYKVGHWSLTQDDFRDSTEDCFTGVAAQYGILPYVMTKVKENRDLIKQKGDRRSLLHNAVFGKDIYLRGRVFLGHDERIGQMRLKLVEALLDAGASPKGPVHLPDVFRNKDPKAKDFDYVDAIYSLYQDILDQVGPEEYRSEVIRLLKKRKRWSLKF</sequence>
<dbReference type="Gene3D" id="3.40.50.300">
    <property type="entry name" value="P-loop containing nucleotide triphosphate hydrolases"/>
    <property type="match status" value="1"/>
</dbReference>
<feature type="domain" description="Nephrocystin 3-like N-terminal" evidence="2">
    <location>
        <begin position="258"/>
        <end position="440"/>
    </location>
</feature>
<dbReference type="AlphaFoldDB" id="A0A8H4K3V5"/>
<reference evidence="3" key="1">
    <citation type="submission" date="2020-01" db="EMBL/GenBank/DDBJ databases">
        <title>Identification and distribution of gene clusters putatively required for synthesis of sphingolipid metabolism inhibitors in phylogenetically diverse species of the filamentous fungus Fusarium.</title>
        <authorList>
            <person name="Kim H.-S."/>
            <person name="Busman M."/>
            <person name="Brown D.W."/>
            <person name="Divon H."/>
            <person name="Uhlig S."/>
            <person name="Proctor R.H."/>
        </authorList>
    </citation>
    <scope>NUCLEOTIDE SEQUENCE</scope>
    <source>
        <strain evidence="3">NRRL 53441</strain>
    </source>
</reference>